<keyword evidence="2" id="KW-1185">Reference proteome</keyword>
<reference evidence="1" key="1">
    <citation type="submission" date="2021-06" db="EMBL/GenBank/DDBJ databases">
        <authorList>
            <person name="Kallberg Y."/>
            <person name="Tangrot J."/>
            <person name="Rosling A."/>
        </authorList>
    </citation>
    <scope>NUCLEOTIDE SEQUENCE</scope>
    <source>
        <strain evidence="1">FL966</strain>
    </source>
</reference>
<comment type="caution">
    <text evidence="1">The sequence shown here is derived from an EMBL/GenBank/DDBJ whole genome shotgun (WGS) entry which is preliminary data.</text>
</comment>
<dbReference type="AlphaFoldDB" id="A0A9N9HUT4"/>
<name>A0A9N9HUT4_9GLOM</name>
<dbReference type="OrthoDB" id="2408376at2759"/>
<proteinExistence type="predicted"/>
<evidence type="ECO:0000313" key="1">
    <source>
        <dbReference type="EMBL" id="CAG8707549.1"/>
    </source>
</evidence>
<protein>
    <submittedName>
        <fullName evidence="1">5788_t:CDS:1</fullName>
    </submittedName>
</protein>
<sequence>MINSILKRYTDLVLLHNICKPNPLDWNYWKEWEEEYKPINNIQDCWYKNISDSIILKELEETIKKSPTSKETGPHGISNEML</sequence>
<organism evidence="1 2">
    <name type="scientific">Cetraspora pellucida</name>
    <dbReference type="NCBI Taxonomy" id="1433469"/>
    <lineage>
        <taxon>Eukaryota</taxon>
        <taxon>Fungi</taxon>
        <taxon>Fungi incertae sedis</taxon>
        <taxon>Mucoromycota</taxon>
        <taxon>Glomeromycotina</taxon>
        <taxon>Glomeromycetes</taxon>
        <taxon>Diversisporales</taxon>
        <taxon>Gigasporaceae</taxon>
        <taxon>Cetraspora</taxon>
    </lineage>
</organism>
<evidence type="ECO:0000313" key="2">
    <source>
        <dbReference type="Proteomes" id="UP000789759"/>
    </source>
</evidence>
<dbReference type="EMBL" id="CAJVQA010011479">
    <property type="protein sequence ID" value="CAG8707549.1"/>
    <property type="molecule type" value="Genomic_DNA"/>
</dbReference>
<dbReference type="Proteomes" id="UP000789759">
    <property type="component" value="Unassembled WGS sequence"/>
</dbReference>
<gene>
    <name evidence="1" type="ORF">CPELLU_LOCUS12157</name>
</gene>
<accession>A0A9N9HUT4</accession>